<dbReference type="PROSITE" id="PS50893">
    <property type="entry name" value="ABC_TRANSPORTER_2"/>
    <property type="match status" value="1"/>
</dbReference>
<evidence type="ECO:0000313" key="4">
    <source>
        <dbReference type="EMBL" id="OHV32150.1"/>
    </source>
</evidence>
<reference evidence="5" key="1">
    <citation type="submission" date="2016-07" db="EMBL/GenBank/DDBJ databases">
        <title>Frankia sp. NRRL B-16219 Genome sequencing.</title>
        <authorList>
            <person name="Ghodhbane-Gtari F."/>
            <person name="Swanson E."/>
            <person name="Gueddou A."/>
            <person name="Louati M."/>
            <person name="Nouioui I."/>
            <person name="Hezbri K."/>
            <person name="Abebe-Akele F."/>
            <person name="Simpson S."/>
            <person name="Morris K."/>
            <person name="Thomas K."/>
            <person name="Gtari M."/>
            <person name="Tisa L.S."/>
        </authorList>
    </citation>
    <scope>NUCLEOTIDE SEQUENCE [LARGE SCALE GENOMIC DNA]</scope>
    <source>
        <strain evidence="5">NRRL B-16219</strain>
    </source>
</reference>
<dbReference type="AlphaFoldDB" id="A0A1S1QDV3"/>
<organism evidence="4 5">
    <name type="scientific">Parafrankia soli</name>
    <dbReference type="NCBI Taxonomy" id="2599596"/>
    <lineage>
        <taxon>Bacteria</taxon>
        <taxon>Bacillati</taxon>
        <taxon>Actinomycetota</taxon>
        <taxon>Actinomycetes</taxon>
        <taxon>Frankiales</taxon>
        <taxon>Frankiaceae</taxon>
        <taxon>Parafrankia</taxon>
    </lineage>
</organism>
<accession>A0A1S1QDV3</accession>
<keyword evidence="5" id="KW-1185">Reference proteome</keyword>
<dbReference type="SMART" id="SM00382">
    <property type="entry name" value="AAA"/>
    <property type="match status" value="1"/>
</dbReference>
<gene>
    <name evidence="4" type="ORF">BBK14_15710</name>
</gene>
<evidence type="ECO:0000259" key="3">
    <source>
        <dbReference type="PROSITE" id="PS50893"/>
    </source>
</evidence>
<dbReference type="SUPFAM" id="SSF52540">
    <property type="entry name" value="P-loop containing nucleoside triphosphate hydrolases"/>
    <property type="match status" value="1"/>
</dbReference>
<protein>
    <recommendedName>
        <fullName evidence="3">ABC transporter domain-containing protein</fullName>
    </recommendedName>
</protein>
<dbReference type="Proteomes" id="UP000179769">
    <property type="component" value="Unassembled WGS sequence"/>
</dbReference>
<name>A0A1S1QDV3_9ACTN</name>
<dbReference type="Pfam" id="PF00005">
    <property type="entry name" value="ABC_tran"/>
    <property type="match status" value="1"/>
</dbReference>
<dbReference type="GO" id="GO:0016887">
    <property type="term" value="F:ATP hydrolysis activity"/>
    <property type="evidence" value="ECO:0007669"/>
    <property type="project" value="InterPro"/>
</dbReference>
<keyword evidence="1" id="KW-0547">Nucleotide-binding</keyword>
<dbReference type="EMBL" id="MAXA01000158">
    <property type="protein sequence ID" value="OHV32150.1"/>
    <property type="molecule type" value="Genomic_DNA"/>
</dbReference>
<comment type="caution">
    <text evidence="4">The sequence shown here is derived from an EMBL/GenBank/DDBJ whole genome shotgun (WGS) entry which is preliminary data.</text>
</comment>
<dbReference type="GO" id="GO:0005524">
    <property type="term" value="F:ATP binding"/>
    <property type="evidence" value="ECO:0007669"/>
    <property type="project" value="UniProtKB-KW"/>
</dbReference>
<dbReference type="Gene3D" id="3.40.50.300">
    <property type="entry name" value="P-loop containing nucleotide triphosphate hydrolases"/>
    <property type="match status" value="1"/>
</dbReference>
<sequence length="295" mass="31403">MTDERAGFAVEVTDLTVRRGGSRLVDGVSFALRPGVVAGLLGRGGAGRSTILAILAAYGRPSAGTVRVDGADPFEDPRLMSEICLVREQADVERSLPVGEALSIAGDLRPRWDAALADHLAARFGLDRRAKVRDLSRGGRTALSLVIGLAARAPLTIFDEPHLGLDAPSRAAFHEELRADHRRHPRTVVLCTDLIDEIAPLLEEVVILDRGRLLLHTTADEARALGHEITGPVDAVGALVGDARVLAQRQLGSTRSTTVLGPIPRLAAAPREVEIGPVSLQDLVSHLTGGETTRR</sequence>
<dbReference type="OrthoDB" id="9804819at2"/>
<dbReference type="InterPro" id="IPR003593">
    <property type="entry name" value="AAA+_ATPase"/>
</dbReference>
<evidence type="ECO:0000256" key="2">
    <source>
        <dbReference type="ARBA" id="ARBA00022840"/>
    </source>
</evidence>
<dbReference type="InterPro" id="IPR003439">
    <property type="entry name" value="ABC_transporter-like_ATP-bd"/>
</dbReference>
<evidence type="ECO:0000313" key="5">
    <source>
        <dbReference type="Proteomes" id="UP000179769"/>
    </source>
</evidence>
<dbReference type="InterPro" id="IPR027417">
    <property type="entry name" value="P-loop_NTPase"/>
</dbReference>
<feature type="domain" description="ABC transporter" evidence="3">
    <location>
        <begin position="10"/>
        <end position="235"/>
    </location>
</feature>
<dbReference type="PANTHER" id="PTHR43158">
    <property type="entry name" value="SKFA PEPTIDE EXPORT ATP-BINDING PROTEIN SKFE"/>
    <property type="match status" value="1"/>
</dbReference>
<keyword evidence="2" id="KW-0067">ATP-binding</keyword>
<dbReference type="PANTHER" id="PTHR43158:SF5">
    <property type="entry name" value="ABC TRANSPORTER, ATP-BINDING PROTEIN"/>
    <property type="match status" value="1"/>
</dbReference>
<evidence type="ECO:0000256" key="1">
    <source>
        <dbReference type="ARBA" id="ARBA00022741"/>
    </source>
</evidence>
<proteinExistence type="predicted"/>